<keyword evidence="2" id="KW-0732">Signal</keyword>
<sequence length="159" mass="15234">MRRLSRARVVLAGAAVVLVCSSSAAWAGGTPAGAGPSNVSVSPSQVHQGATVKVTASGCTSGGTVTSAAFPAVQLPAGTTTTATARVADTATPGAHTVTVRCGSRTANASFTVLAGTPARGGLGGSQISSTAVTAAGGAMAALAACTGAFLITRRHRAQ</sequence>
<reference evidence="3 4" key="1">
    <citation type="submission" date="2024-06" db="EMBL/GenBank/DDBJ databases">
        <title>The Natural Products Discovery Center: Release of the First 8490 Sequenced Strains for Exploring Actinobacteria Biosynthetic Diversity.</title>
        <authorList>
            <person name="Kalkreuter E."/>
            <person name="Kautsar S.A."/>
            <person name="Yang D."/>
            <person name="Bader C.D."/>
            <person name="Teijaro C.N."/>
            <person name="Fluegel L."/>
            <person name="Davis C.M."/>
            <person name="Simpson J.R."/>
            <person name="Lauterbach L."/>
            <person name="Steele A.D."/>
            <person name="Gui C."/>
            <person name="Meng S."/>
            <person name="Li G."/>
            <person name="Viehrig K."/>
            <person name="Ye F."/>
            <person name="Su P."/>
            <person name="Kiefer A.F."/>
            <person name="Nichols A."/>
            <person name="Cepeda A.J."/>
            <person name="Yan W."/>
            <person name="Fan B."/>
            <person name="Jiang Y."/>
            <person name="Adhikari A."/>
            <person name="Zheng C.-J."/>
            <person name="Schuster L."/>
            <person name="Cowan T.M."/>
            <person name="Smanski M.J."/>
            <person name="Chevrette M.G."/>
            <person name="De Carvalho L.P.S."/>
            <person name="Shen B."/>
        </authorList>
    </citation>
    <scope>NUCLEOTIDE SEQUENCE [LARGE SCALE GENOMIC DNA]</scope>
    <source>
        <strain evidence="3 4">NPDC049344</strain>
    </source>
</reference>
<evidence type="ECO:0000313" key="4">
    <source>
        <dbReference type="Proteomes" id="UP001552521"/>
    </source>
</evidence>
<gene>
    <name evidence="3" type="ORF">AB0K36_07525</name>
</gene>
<dbReference type="Proteomes" id="UP001552521">
    <property type="component" value="Unassembled WGS sequence"/>
</dbReference>
<evidence type="ECO:0000256" key="1">
    <source>
        <dbReference type="SAM" id="Phobius"/>
    </source>
</evidence>
<keyword evidence="1" id="KW-0472">Membrane</keyword>
<accession>A0ABV3HPW3</accession>
<evidence type="ECO:0008006" key="5">
    <source>
        <dbReference type="Google" id="ProtNLM"/>
    </source>
</evidence>
<feature type="chain" id="PRO_5045532649" description="Integral membrane protein" evidence="2">
    <location>
        <begin position="28"/>
        <end position="159"/>
    </location>
</feature>
<keyword evidence="4" id="KW-1185">Reference proteome</keyword>
<organism evidence="3 4">
    <name type="scientific">Streptomyces kurssanovii</name>
    <dbReference type="NCBI Taxonomy" id="67312"/>
    <lineage>
        <taxon>Bacteria</taxon>
        <taxon>Bacillati</taxon>
        <taxon>Actinomycetota</taxon>
        <taxon>Actinomycetes</taxon>
        <taxon>Kitasatosporales</taxon>
        <taxon>Streptomycetaceae</taxon>
        <taxon>Streptomyces</taxon>
    </lineage>
</organism>
<evidence type="ECO:0000313" key="3">
    <source>
        <dbReference type="EMBL" id="MEV4680610.1"/>
    </source>
</evidence>
<protein>
    <recommendedName>
        <fullName evidence="5">Integral membrane protein</fullName>
    </recommendedName>
</protein>
<comment type="caution">
    <text evidence="3">The sequence shown here is derived from an EMBL/GenBank/DDBJ whole genome shotgun (WGS) entry which is preliminary data.</text>
</comment>
<feature type="signal peptide" evidence="2">
    <location>
        <begin position="1"/>
        <end position="27"/>
    </location>
</feature>
<dbReference type="RefSeq" id="WP_364589628.1">
    <property type="nucleotide sequence ID" value="NZ_JBFAQK010000006.1"/>
</dbReference>
<feature type="transmembrane region" description="Helical" evidence="1">
    <location>
        <begin position="132"/>
        <end position="153"/>
    </location>
</feature>
<proteinExistence type="predicted"/>
<name>A0ABV3HPW3_9ACTN</name>
<keyword evidence="1" id="KW-0812">Transmembrane</keyword>
<evidence type="ECO:0000256" key="2">
    <source>
        <dbReference type="SAM" id="SignalP"/>
    </source>
</evidence>
<dbReference type="EMBL" id="JBFAQK010000006">
    <property type="protein sequence ID" value="MEV4680610.1"/>
    <property type="molecule type" value="Genomic_DNA"/>
</dbReference>
<keyword evidence="1" id="KW-1133">Transmembrane helix</keyword>